<dbReference type="EMBL" id="KV425922">
    <property type="protein sequence ID" value="KZV98105.1"/>
    <property type="molecule type" value="Genomic_DNA"/>
</dbReference>
<organism evidence="8 9">
    <name type="scientific">Exidia glandulosa HHB12029</name>
    <dbReference type="NCBI Taxonomy" id="1314781"/>
    <lineage>
        <taxon>Eukaryota</taxon>
        <taxon>Fungi</taxon>
        <taxon>Dikarya</taxon>
        <taxon>Basidiomycota</taxon>
        <taxon>Agaricomycotina</taxon>
        <taxon>Agaricomycetes</taxon>
        <taxon>Auriculariales</taxon>
        <taxon>Exidiaceae</taxon>
        <taxon>Exidia</taxon>
    </lineage>
</organism>
<feature type="compositionally biased region" description="Low complexity" evidence="6">
    <location>
        <begin position="343"/>
        <end position="353"/>
    </location>
</feature>
<feature type="compositionally biased region" description="Polar residues" evidence="6">
    <location>
        <begin position="354"/>
        <end position="363"/>
    </location>
</feature>
<feature type="compositionally biased region" description="Low complexity" evidence="6">
    <location>
        <begin position="253"/>
        <end position="266"/>
    </location>
</feature>
<feature type="compositionally biased region" description="Low complexity" evidence="6">
    <location>
        <begin position="413"/>
        <end position="422"/>
    </location>
</feature>
<gene>
    <name evidence="8" type="ORF">EXIGLDRAFT_728935</name>
</gene>
<sequence>MDYNGQQQDFTLDLGTFDLSDFVNSTTSHELGDLFSGNPGSGNPSEQSTQQQSESTSQHQNYASGSSQQAGSSSDRASAPGQLSAVQHLLNSQGGQASASDLGITPAMLKERLEQHIKIQQIQQLQTQLLQQQIDVMLRATHGAANTSQNAFQGLPTPAASSELPPTNQADLLSSMSPMFLQEMFMNPQQQSGSINPDAMLRGVDLPSFMQNPTMSAPAALAFQTSPPVAEYELSPLWLPQGSTVAPQSSGRQTRAAHLQQQQQAASGSSTKRARRNSDVEDAGARKRPPVGRSVLPNLAASSPAKRKTPPGARRRSIVTDGALPSPIDAQSQMLPPPPKDISSASSMSSVTSVDTPHNTSVSPDIAPVTPAGIMGLGPLRSGLIPPSATDDPSSGRRVTRKRDSASAKSKAPTTPQTPATGPGSGGKPKTILPTGGTPILPPQPQPPLHVRKSSHKVAEQKRRDSLKISFDDLRLLLPPIPVNLDDAERDEPLLPGAMPPRGPPRGEGDGPNRAVSKLALLRCGNEYIRELKWKVNARDEEIVRLRSEVARMRSAFEAMGLEDAGGAGPDGELLDLSRDLDAEYDEVRKAAKAARLAARRELGDIDDEDEDE</sequence>
<dbReference type="InterPro" id="IPR011598">
    <property type="entry name" value="bHLH_dom"/>
</dbReference>
<keyword evidence="4" id="KW-0804">Transcription</keyword>
<dbReference type="Gene3D" id="4.10.280.10">
    <property type="entry name" value="Helix-loop-helix DNA-binding domain"/>
    <property type="match status" value="1"/>
</dbReference>
<dbReference type="PANTHER" id="PTHR15741:SF38">
    <property type="entry name" value="BHLH DOMAIN-CONTAINING PROTEIN"/>
    <property type="match status" value="1"/>
</dbReference>
<reference evidence="8 9" key="1">
    <citation type="journal article" date="2016" name="Mol. Biol. Evol.">
        <title>Comparative Genomics of Early-Diverging Mushroom-Forming Fungi Provides Insights into the Origins of Lignocellulose Decay Capabilities.</title>
        <authorList>
            <person name="Nagy L.G."/>
            <person name="Riley R."/>
            <person name="Tritt A."/>
            <person name="Adam C."/>
            <person name="Daum C."/>
            <person name="Floudas D."/>
            <person name="Sun H."/>
            <person name="Yadav J.S."/>
            <person name="Pangilinan J."/>
            <person name="Larsson K.H."/>
            <person name="Matsuura K."/>
            <person name="Barry K."/>
            <person name="Labutti K."/>
            <person name="Kuo R."/>
            <person name="Ohm R.A."/>
            <person name="Bhattacharya S.S."/>
            <person name="Shirouzu T."/>
            <person name="Yoshinaga Y."/>
            <person name="Martin F.M."/>
            <person name="Grigoriev I.V."/>
            <person name="Hibbett D.S."/>
        </authorList>
    </citation>
    <scope>NUCLEOTIDE SEQUENCE [LARGE SCALE GENOMIC DNA]</scope>
    <source>
        <strain evidence="8 9">HHB12029</strain>
    </source>
</reference>
<feature type="region of interest" description="Disordered" evidence="6">
    <location>
        <begin position="28"/>
        <end position="81"/>
    </location>
</feature>
<evidence type="ECO:0000256" key="1">
    <source>
        <dbReference type="ARBA" id="ARBA00004123"/>
    </source>
</evidence>
<evidence type="ECO:0000256" key="3">
    <source>
        <dbReference type="ARBA" id="ARBA00023125"/>
    </source>
</evidence>
<dbReference type="InterPro" id="IPR036638">
    <property type="entry name" value="HLH_DNA-bd_sf"/>
</dbReference>
<evidence type="ECO:0000313" key="9">
    <source>
        <dbReference type="Proteomes" id="UP000077266"/>
    </source>
</evidence>
<evidence type="ECO:0000256" key="4">
    <source>
        <dbReference type="ARBA" id="ARBA00023163"/>
    </source>
</evidence>
<dbReference type="GO" id="GO:0046983">
    <property type="term" value="F:protein dimerization activity"/>
    <property type="evidence" value="ECO:0007669"/>
    <property type="project" value="InterPro"/>
</dbReference>
<keyword evidence="9" id="KW-1185">Reference proteome</keyword>
<name>A0A165LNP3_EXIGL</name>
<dbReference type="SMART" id="SM00353">
    <property type="entry name" value="HLH"/>
    <property type="match status" value="1"/>
</dbReference>
<comment type="subcellular location">
    <subcellularLocation>
        <location evidence="1">Nucleus</location>
    </subcellularLocation>
</comment>
<keyword evidence="2" id="KW-0805">Transcription regulation</keyword>
<proteinExistence type="predicted"/>
<dbReference type="Proteomes" id="UP000077266">
    <property type="component" value="Unassembled WGS sequence"/>
</dbReference>
<evidence type="ECO:0000256" key="6">
    <source>
        <dbReference type="SAM" id="MobiDB-lite"/>
    </source>
</evidence>
<evidence type="ECO:0000313" key="8">
    <source>
        <dbReference type="EMBL" id="KZV98105.1"/>
    </source>
</evidence>
<accession>A0A165LNP3</accession>
<dbReference type="GO" id="GO:0005634">
    <property type="term" value="C:nucleus"/>
    <property type="evidence" value="ECO:0007669"/>
    <property type="project" value="UniProtKB-SubCell"/>
</dbReference>
<dbReference type="AlphaFoldDB" id="A0A165LNP3"/>
<dbReference type="OrthoDB" id="5344169at2759"/>
<feature type="compositionally biased region" description="Polar residues" evidence="6">
    <location>
        <begin position="243"/>
        <end position="252"/>
    </location>
</feature>
<feature type="compositionally biased region" description="Low complexity" evidence="6">
    <location>
        <begin position="45"/>
        <end position="79"/>
    </location>
</feature>
<dbReference type="STRING" id="1314781.A0A165LNP3"/>
<feature type="region of interest" description="Disordered" evidence="6">
    <location>
        <begin position="487"/>
        <end position="513"/>
    </location>
</feature>
<dbReference type="Pfam" id="PF00010">
    <property type="entry name" value="HLH"/>
    <property type="match status" value="1"/>
</dbReference>
<feature type="region of interest" description="Disordered" evidence="6">
    <location>
        <begin position="243"/>
        <end position="464"/>
    </location>
</feature>
<feature type="compositionally biased region" description="Basic residues" evidence="6">
    <location>
        <begin position="305"/>
        <end position="317"/>
    </location>
</feature>
<keyword evidence="3" id="KW-0238">DNA-binding</keyword>
<feature type="compositionally biased region" description="Basic and acidic residues" evidence="6">
    <location>
        <begin position="276"/>
        <end position="285"/>
    </location>
</feature>
<dbReference type="GO" id="GO:0000978">
    <property type="term" value="F:RNA polymerase II cis-regulatory region sequence-specific DNA binding"/>
    <property type="evidence" value="ECO:0007669"/>
    <property type="project" value="TreeGrafter"/>
</dbReference>
<dbReference type="InterPro" id="IPR052207">
    <property type="entry name" value="Max-like/E-box_TFs"/>
</dbReference>
<protein>
    <recommendedName>
        <fullName evidence="7">BHLH domain-containing protein</fullName>
    </recommendedName>
</protein>
<dbReference type="PANTHER" id="PTHR15741">
    <property type="entry name" value="BASIC HELIX-LOOP-HELIX ZIP TRANSCRIPTION FACTOR"/>
    <property type="match status" value="1"/>
</dbReference>
<dbReference type="SUPFAM" id="SSF47459">
    <property type="entry name" value="HLH, helix-loop-helix DNA-binding domain"/>
    <property type="match status" value="1"/>
</dbReference>
<dbReference type="PROSITE" id="PS50888">
    <property type="entry name" value="BHLH"/>
    <property type="match status" value="1"/>
</dbReference>
<evidence type="ECO:0000259" key="7">
    <source>
        <dbReference type="PROSITE" id="PS50888"/>
    </source>
</evidence>
<evidence type="ECO:0000256" key="2">
    <source>
        <dbReference type="ARBA" id="ARBA00023015"/>
    </source>
</evidence>
<dbReference type="GO" id="GO:0000981">
    <property type="term" value="F:DNA-binding transcription factor activity, RNA polymerase II-specific"/>
    <property type="evidence" value="ECO:0007669"/>
    <property type="project" value="TreeGrafter"/>
</dbReference>
<evidence type="ECO:0000256" key="5">
    <source>
        <dbReference type="ARBA" id="ARBA00023242"/>
    </source>
</evidence>
<keyword evidence="5" id="KW-0539">Nucleus</keyword>
<feature type="domain" description="BHLH" evidence="7">
    <location>
        <begin position="451"/>
        <end position="532"/>
    </location>
</feature>
<dbReference type="InParanoid" id="A0A165LNP3"/>